<comment type="similarity">
    <text evidence="2">Belongs to the cation transport ATPase (P-type) (TC 3.A.3) family. Type IIA subfamily.</text>
</comment>
<keyword evidence="3" id="KW-1003">Cell membrane</keyword>
<dbReference type="Gene3D" id="3.40.50.1000">
    <property type="entry name" value="HAD superfamily/HAD-like"/>
    <property type="match status" value="1"/>
</dbReference>
<gene>
    <name evidence="14" type="ORF">KC614_02670</name>
</gene>
<reference evidence="14" key="2">
    <citation type="journal article" date="2021" name="Microbiome">
        <title>Successional dynamics and alternative stable states in a saline activated sludge microbial community over 9 years.</title>
        <authorList>
            <person name="Wang Y."/>
            <person name="Ye J."/>
            <person name="Ju F."/>
            <person name="Liu L."/>
            <person name="Boyd J.A."/>
            <person name="Deng Y."/>
            <person name="Parks D.H."/>
            <person name="Jiang X."/>
            <person name="Yin X."/>
            <person name="Woodcroft B.J."/>
            <person name="Tyson G.W."/>
            <person name="Hugenholtz P."/>
            <person name="Polz M.F."/>
            <person name="Zhang T."/>
        </authorList>
    </citation>
    <scope>NUCLEOTIDE SEQUENCE</scope>
    <source>
        <strain evidence="14">HKST-UBA03</strain>
    </source>
</reference>
<dbReference type="SUPFAM" id="SSF81660">
    <property type="entry name" value="Metal cation-transporting ATPase, ATP-binding domain N"/>
    <property type="match status" value="1"/>
</dbReference>
<evidence type="ECO:0000256" key="1">
    <source>
        <dbReference type="ARBA" id="ARBA00004651"/>
    </source>
</evidence>
<dbReference type="SMART" id="SM00831">
    <property type="entry name" value="Cation_ATPase_N"/>
    <property type="match status" value="1"/>
</dbReference>
<dbReference type="GO" id="GO:0005886">
    <property type="term" value="C:plasma membrane"/>
    <property type="evidence" value="ECO:0007669"/>
    <property type="project" value="UniProtKB-SubCell"/>
</dbReference>
<dbReference type="InterPro" id="IPR044492">
    <property type="entry name" value="P_typ_ATPase_HD_dom"/>
</dbReference>
<dbReference type="SUPFAM" id="SSF81653">
    <property type="entry name" value="Calcium ATPase, transduction domain A"/>
    <property type="match status" value="1"/>
</dbReference>
<dbReference type="PRINTS" id="PR00120">
    <property type="entry name" value="HATPASE"/>
</dbReference>
<evidence type="ECO:0000256" key="5">
    <source>
        <dbReference type="ARBA" id="ARBA00022692"/>
    </source>
</evidence>
<dbReference type="InterPro" id="IPR004014">
    <property type="entry name" value="ATPase_P-typ_cation-transptr_N"/>
</dbReference>
<keyword evidence="10 12" id="KW-1133">Transmembrane helix</keyword>
<dbReference type="InterPro" id="IPR023298">
    <property type="entry name" value="ATPase_P-typ_TM_dom_sf"/>
</dbReference>
<evidence type="ECO:0000256" key="3">
    <source>
        <dbReference type="ARBA" id="ARBA00022475"/>
    </source>
</evidence>
<dbReference type="SUPFAM" id="SSF81665">
    <property type="entry name" value="Calcium ATPase, transmembrane domain M"/>
    <property type="match status" value="1"/>
</dbReference>
<dbReference type="Pfam" id="PF00690">
    <property type="entry name" value="Cation_ATPase_N"/>
    <property type="match status" value="1"/>
</dbReference>
<dbReference type="AlphaFoldDB" id="A0A955RS01"/>
<dbReference type="PANTHER" id="PTHR43294">
    <property type="entry name" value="SODIUM/POTASSIUM-TRANSPORTING ATPASE SUBUNIT ALPHA"/>
    <property type="match status" value="1"/>
</dbReference>
<dbReference type="SFLD" id="SFLDG00002">
    <property type="entry name" value="C1.7:_P-type_atpase_like"/>
    <property type="match status" value="1"/>
</dbReference>
<keyword evidence="4" id="KW-0597">Phosphoprotein</keyword>
<dbReference type="FunFam" id="2.70.150.10:FF:000160">
    <property type="entry name" value="Sarcoplasmic/endoplasmic reticulum calcium ATPase 1"/>
    <property type="match status" value="1"/>
</dbReference>
<dbReference type="EMBL" id="JAGQKZ010000018">
    <property type="protein sequence ID" value="MCA9392083.1"/>
    <property type="molecule type" value="Genomic_DNA"/>
</dbReference>
<dbReference type="Gene3D" id="1.20.1110.10">
    <property type="entry name" value="Calcium-transporting ATPase, transmembrane domain"/>
    <property type="match status" value="1"/>
</dbReference>
<evidence type="ECO:0000259" key="13">
    <source>
        <dbReference type="SMART" id="SM00831"/>
    </source>
</evidence>
<dbReference type="GO" id="GO:0016887">
    <property type="term" value="F:ATP hydrolysis activity"/>
    <property type="evidence" value="ECO:0007669"/>
    <property type="project" value="InterPro"/>
</dbReference>
<keyword evidence="9" id="KW-1278">Translocase</keyword>
<feature type="transmembrane region" description="Helical" evidence="12">
    <location>
        <begin position="269"/>
        <end position="299"/>
    </location>
</feature>
<protein>
    <submittedName>
        <fullName evidence="14">HAD-IC family P-type ATPase</fullName>
    </submittedName>
</protein>
<evidence type="ECO:0000256" key="8">
    <source>
        <dbReference type="ARBA" id="ARBA00022842"/>
    </source>
</evidence>
<dbReference type="PRINTS" id="PR00119">
    <property type="entry name" value="CATATPASE"/>
</dbReference>
<dbReference type="PROSITE" id="PS00154">
    <property type="entry name" value="ATPASE_E1_E2"/>
    <property type="match status" value="1"/>
</dbReference>
<proteinExistence type="inferred from homology"/>
<dbReference type="SFLD" id="SFLDF00027">
    <property type="entry name" value="p-type_atpase"/>
    <property type="match status" value="1"/>
</dbReference>
<dbReference type="InterPro" id="IPR008250">
    <property type="entry name" value="ATPase_P-typ_transduc_dom_A_sf"/>
</dbReference>
<keyword evidence="5 12" id="KW-0812">Transmembrane</keyword>
<keyword evidence="8" id="KW-0460">Magnesium</keyword>
<comment type="caution">
    <text evidence="14">The sequence shown here is derived from an EMBL/GenBank/DDBJ whole genome shotgun (WGS) entry which is preliminary data.</text>
</comment>
<evidence type="ECO:0000313" key="14">
    <source>
        <dbReference type="EMBL" id="MCA9392083.1"/>
    </source>
</evidence>
<organism evidence="14 15">
    <name type="scientific">candidate division WWE3 bacterium</name>
    <dbReference type="NCBI Taxonomy" id="2053526"/>
    <lineage>
        <taxon>Bacteria</taxon>
        <taxon>Katanobacteria</taxon>
    </lineage>
</organism>
<feature type="transmembrane region" description="Helical" evidence="12">
    <location>
        <begin position="810"/>
        <end position="830"/>
    </location>
</feature>
<accession>A0A955RS01</accession>
<dbReference type="InterPro" id="IPR023214">
    <property type="entry name" value="HAD_sf"/>
</dbReference>
<keyword evidence="7" id="KW-0067">ATP-binding</keyword>
<feature type="domain" description="Cation-transporting P-type ATPase N-terminal" evidence="13">
    <location>
        <begin position="2"/>
        <end position="76"/>
    </location>
</feature>
<dbReference type="InterPro" id="IPR059000">
    <property type="entry name" value="ATPase_P-type_domA"/>
</dbReference>
<dbReference type="Pfam" id="PF13246">
    <property type="entry name" value="Cation_ATPase"/>
    <property type="match status" value="1"/>
</dbReference>
<evidence type="ECO:0000256" key="10">
    <source>
        <dbReference type="ARBA" id="ARBA00022989"/>
    </source>
</evidence>
<evidence type="ECO:0000256" key="7">
    <source>
        <dbReference type="ARBA" id="ARBA00022840"/>
    </source>
</evidence>
<dbReference type="Gene3D" id="2.70.150.10">
    <property type="entry name" value="Calcium-transporting ATPase, cytoplasmic transduction domain A"/>
    <property type="match status" value="1"/>
</dbReference>
<dbReference type="GO" id="GO:0005524">
    <property type="term" value="F:ATP binding"/>
    <property type="evidence" value="ECO:0007669"/>
    <property type="project" value="UniProtKB-KW"/>
</dbReference>
<name>A0A955RS01_UNCKA</name>
<dbReference type="SUPFAM" id="SSF56784">
    <property type="entry name" value="HAD-like"/>
    <property type="match status" value="1"/>
</dbReference>
<evidence type="ECO:0000256" key="12">
    <source>
        <dbReference type="SAM" id="Phobius"/>
    </source>
</evidence>
<reference evidence="14" key="1">
    <citation type="submission" date="2020-04" db="EMBL/GenBank/DDBJ databases">
        <authorList>
            <person name="Zhang T."/>
        </authorList>
    </citation>
    <scope>NUCLEOTIDE SEQUENCE</scope>
    <source>
        <strain evidence="14">HKST-UBA03</strain>
    </source>
</reference>
<evidence type="ECO:0000256" key="6">
    <source>
        <dbReference type="ARBA" id="ARBA00022741"/>
    </source>
</evidence>
<feature type="transmembrane region" description="Helical" evidence="12">
    <location>
        <begin position="56"/>
        <end position="74"/>
    </location>
</feature>
<sequence>MNAYNVSVADIFKHYNLDPKKGLNDAGVKSALEEFGLNRLPEEKVDTKFQIFLRQFTGPLIPVLVLAMFVTLFLKEFIDATVITITIAVSVVLSFIQEFKAQESVSALKKLTTPKANVLRSGQRIRIDSTELVPGDILLLEEGDAITADARLIVANNLGVDESVITGESQTVSKDVEVITEDVIVNDQDNMVFAGTSIVRGDGRAVVVATGANTQIGKIAKDVSVIEKGKTPLQISLERLGRWLLLIVGGVCIAVFGIGVLTGKDVFEMFLFAVSLAVSVLPEDLVVTVTIALAVGMTVMAKRKAIMRSLAAVETLGAVSVIATDKTGTLTFNKLTLQQVYVDGVRTKSFDDLHNNRSTDTFLQTALLANNAQISDGEGVGDPLDAALLNWMLLANLPVAKMRTEHERLAELPFSTDYRMMGVLSSSDQSGKAYHLKGSPHEVLERCREEIFGGKVVNITDERRNEILTVVRDMASEGLKPLVFAYLQTGDTRNTLKFEDLPKDLVFTGVAGFADELRPEAKEAVALVQSADIRVLMLTGDHRLTASVIGRTIGISNSDEVLKGNELDTLSDDEIKERLKYTNVFARVTPHHKLMIIKLLQEMGDVVAMTGDGVNDAPALAHADIGVAMGEGGTDVARGASDMVILDNNFVTIKSAIEEGRAIFDNLKRVVAFLLSTNASEVFLMVTTLILGMPLPLYPTQILWLNLVTDGFPDAALIFGKKDPDILQRKPRNIHDFILDKPVLIQLFVLGTSMAFIGFVVFIFYEKTHGIEYARTATLIALAFLQLMNAYNIQGGFVSIFKTRVFSNRFLTYAVLFSAIIQVAVVEIGFLRGLFHTVPIAFVDWVILILASLLVVAVNELFLIVYKVIEHR</sequence>
<dbReference type="InterPro" id="IPR050510">
    <property type="entry name" value="Cation_transp_ATPase_P-type"/>
</dbReference>
<dbReference type="Gene3D" id="3.40.1110.10">
    <property type="entry name" value="Calcium-transporting ATPase, cytoplasmic domain N"/>
    <property type="match status" value="1"/>
</dbReference>
<keyword evidence="11 12" id="KW-0472">Membrane</keyword>
<dbReference type="InterPro" id="IPR023299">
    <property type="entry name" value="ATPase_P-typ_cyto_dom_N"/>
</dbReference>
<evidence type="ECO:0000256" key="11">
    <source>
        <dbReference type="ARBA" id="ARBA00023136"/>
    </source>
</evidence>
<feature type="transmembrane region" description="Helical" evidence="12">
    <location>
        <begin position="742"/>
        <end position="765"/>
    </location>
</feature>
<dbReference type="InterPro" id="IPR006068">
    <property type="entry name" value="ATPase_P-typ_cation-transptr_C"/>
</dbReference>
<evidence type="ECO:0000256" key="4">
    <source>
        <dbReference type="ARBA" id="ARBA00022553"/>
    </source>
</evidence>
<dbReference type="SFLD" id="SFLDS00003">
    <property type="entry name" value="Haloacid_Dehalogenase"/>
    <property type="match status" value="1"/>
</dbReference>
<feature type="transmembrane region" description="Helical" evidence="12">
    <location>
        <begin position="670"/>
        <end position="691"/>
    </location>
</feature>
<keyword evidence="6" id="KW-0547">Nucleotide-binding</keyword>
<dbReference type="NCBIfam" id="TIGR01494">
    <property type="entry name" value="ATPase_P-type"/>
    <property type="match status" value="2"/>
</dbReference>
<dbReference type="InterPro" id="IPR036412">
    <property type="entry name" value="HAD-like_sf"/>
</dbReference>
<feature type="transmembrane region" description="Helical" evidence="12">
    <location>
        <begin position="80"/>
        <end position="96"/>
    </location>
</feature>
<feature type="transmembrane region" description="Helical" evidence="12">
    <location>
        <begin position="243"/>
        <end position="263"/>
    </location>
</feature>
<evidence type="ECO:0000256" key="2">
    <source>
        <dbReference type="ARBA" id="ARBA00005675"/>
    </source>
</evidence>
<dbReference type="InterPro" id="IPR001757">
    <property type="entry name" value="P_typ_ATPase"/>
</dbReference>
<comment type="subcellular location">
    <subcellularLocation>
        <location evidence="1">Cell membrane</location>
        <topology evidence="1">Multi-pass membrane protein</topology>
    </subcellularLocation>
</comment>
<dbReference type="Pfam" id="PF00689">
    <property type="entry name" value="Cation_ATPase_C"/>
    <property type="match status" value="1"/>
</dbReference>
<evidence type="ECO:0000313" key="15">
    <source>
        <dbReference type="Proteomes" id="UP000751518"/>
    </source>
</evidence>
<evidence type="ECO:0000256" key="9">
    <source>
        <dbReference type="ARBA" id="ARBA00022967"/>
    </source>
</evidence>
<feature type="transmembrane region" description="Helical" evidence="12">
    <location>
        <begin position="842"/>
        <end position="866"/>
    </location>
</feature>
<dbReference type="Proteomes" id="UP000751518">
    <property type="component" value="Unassembled WGS sequence"/>
</dbReference>
<dbReference type="InterPro" id="IPR018303">
    <property type="entry name" value="ATPase_P-typ_P_site"/>
</dbReference>
<dbReference type="Pfam" id="PF00122">
    <property type="entry name" value="E1-E2_ATPase"/>
    <property type="match status" value="1"/>
</dbReference>
<dbReference type="PANTHER" id="PTHR43294:SF21">
    <property type="entry name" value="CATION TRANSPORTING ATPASE"/>
    <property type="match status" value="1"/>
</dbReference>